<feature type="region of interest" description="Disordered" evidence="1">
    <location>
        <begin position="1"/>
        <end position="55"/>
    </location>
</feature>
<dbReference type="AlphaFoldDB" id="A0A5B0Q1H0"/>
<proteinExistence type="predicted"/>
<protein>
    <submittedName>
        <fullName evidence="2">Uncharacterized protein</fullName>
    </submittedName>
</protein>
<evidence type="ECO:0000256" key="1">
    <source>
        <dbReference type="SAM" id="MobiDB-lite"/>
    </source>
</evidence>
<dbReference type="Proteomes" id="UP000325313">
    <property type="component" value="Unassembled WGS sequence"/>
</dbReference>
<feature type="compositionally biased region" description="Low complexity" evidence="1">
    <location>
        <begin position="27"/>
        <end position="37"/>
    </location>
</feature>
<reference evidence="2 3" key="1">
    <citation type="submission" date="2019-05" db="EMBL/GenBank/DDBJ databases">
        <title>Emergence of the Ug99 lineage of the wheat stem rust pathogen through somatic hybridization.</title>
        <authorList>
            <person name="Li F."/>
            <person name="Upadhyaya N.M."/>
            <person name="Sperschneider J."/>
            <person name="Matny O."/>
            <person name="Nguyen-Phuc H."/>
            <person name="Mago R."/>
            <person name="Raley C."/>
            <person name="Miller M.E."/>
            <person name="Silverstein K.A.T."/>
            <person name="Henningsen E."/>
            <person name="Hirsch C.D."/>
            <person name="Visser B."/>
            <person name="Pretorius Z.A."/>
            <person name="Steffenson B.J."/>
            <person name="Schwessinger B."/>
            <person name="Dodds P.N."/>
            <person name="Figueroa M."/>
        </authorList>
    </citation>
    <scope>NUCLEOTIDE SEQUENCE [LARGE SCALE GENOMIC DNA]</scope>
    <source>
        <strain evidence="2 3">Ug99</strain>
    </source>
</reference>
<name>A0A5B0Q1H0_PUCGR</name>
<evidence type="ECO:0000313" key="3">
    <source>
        <dbReference type="Proteomes" id="UP000325313"/>
    </source>
</evidence>
<feature type="compositionally biased region" description="Low complexity" evidence="1">
    <location>
        <begin position="9"/>
        <end position="18"/>
    </location>
</feature>
<evidence type="ECO:0000313" key="2">
    <source>
        <dbReference type="EMBL" id="KAA1106943.1"/>
    </source>
</evidence>
<organism evidence="2 3">
    <name type="scientific">Puccinia graminis f. sp. tritici</name>
    <dbReference type="NCBI Taxonomy" id="56615"/>
    <lineage>
        <taxon>Eukaryota</taxon>
        <taxon>Fungi</taxon>
        <taxon>Dikarya</taxon>
        <taxon>Basidiomycota</taxon>
        <taxon>Pucciniomycotina</taxon>
        <taxon>Pucciniomycetes</taxon>
        <taxon>Pucciniales</taxon>
        <taxon>Pucciniaceae</taxon>
        <taxon>Puccinia</taxon>
    </lineage>
</organism>
<accession>A0A5B0Q1H0</accession>
<comment type="caution">
    <text evidence="2">The sequence shown here is derived from an EMBL/GenBank/DDBJ whole genome shotgun (WGS) entry which is preliminary data.</text>
</comment>
<dbReference type="EMBL" id="VDEP01000308">
    <property type="protein sequence ID" value="KAA1106943.1"/>
    <property type="molecule type" value="Genomic_DNA"/>
</dbReference>
<gene>
    <name evidence="2" type="ORF">PGTUg99_013760</name>
</gene>
<sequence length="69" mass="7344">MAKRTTNEKPAASKAPASKKLKTDPEASSSSAPAKPKWFPGKERAGPSAPGSSLLTLIFDSPFQREKKC</sequence>